<keyword evidence="3" id="KW-0234">DNA repair</keyword>
<evidence type="ECO:0000313" key="6">
    <source>
        <dbReference type="EMBL" id="CAG8448795.1"/>
    </source>
</evidence>
<evidence type="ECO:0000256" key="3">
    <source>
        <dbReference type="ARBA" id="ARBA00023204"/>
    </source>
</evidence>
<dbReference type="AlphaFoldDB" id="A0A9N8VHS9"/>
<dbReference type="PANTHER" id="PTHR12159">
    <property type="entry name" value="G/T AND G/U MISMATCH-SPECIFIC DNA GLYCOSYLASE"/>
    <property type="match status" value="1"/>
</dbReference>
<dbReference type="InterPro" id="IPR015637">
    <property type="entry name" value="MUG/TDG"/>
</dbReference>
<sequence length="435" mass="50060">MSPVRSKKLKTYQRKRRFSISPKPFRRRPITKPSQLSSRRRKVQEISKTLNNAKNQASGSDSDVFVKGFNRRGRKPNNIFPVADVIDYDLKVLFVSLFSGKKSMSTGHHFSSSLNHFYDCLVESGLTGGVKVNYLDDRRLARDFKLGIVTLICRPENRLKKKLSIDAISGAIPNLIKKVEMYHPRYLCFMGKSGYEALMEFRIRSSLRSRRKKSKDVKWGLQPTIITWNGDNHPSHTKIFVTMSTSERTGKYSKEELVSSFKELNKLLFKEKFPQIGKVENGIYADDESYSSSEHLDMLNACDDEVISQGFLSHSNGYDVPTKHAKQRKCNKIEKDIIGAMEELQCDMEINYHEEQDQCIPSFHNNNLSPQGEDFMKVPSQNYAYSNETRRYSVAFSNSKVYSWICQVHDEMNGDKGQGSKLDFTPPKSFKAMKW</sequence>
<evidence type="ECO:0000259" key="5">
    <source>
        <dbReference type="Pfam" id="PF03167"/>
    </source>
</evidence>
<feature type="region of interest" description="Disordered" evidence="4">
    <location>
        <begin position="1"/>
        <end position="41"/>
    </location>
</feature>
<evidence type="ECO:0000256" key="4">
    <source>
        <dbReference type="SAM" id="MobiDB-lite"/>
    </source>
</evidence>
<keyword evidence="1" id="KW-0227">DNA damage</keyword>
<evidence type="ECO:0000256" key="1">
    <source>
        <dbReference type="ARBA" id="ARBA00022763"/>
    </source>
</evidence>
<dbReference type="PANTHER" id="PTHR12159:SF9">
    <property type="entry name" value="G_T MISMATCH-SPECIFIC THYMINE DNA GLYCOSYLASE"/>
    <property type="match status" value="1"/>
</dbReference>
<keyword evidence="7" id="KW-1185">Reference proteome</keyword>
<reference evidence="6" key="1">
    <citation type="submission" date="2021-06" db="EMBL/GenBank/DDBJ databases">
        <authorList>
            <person name="Kallberg Y."/>
            <person name="Tangrot J."/>
            <person name="Rosling A."/>
        </authorList>
    </citation>
    <scope>NUCLEOTIDE SEQUENCE</scope>
    <source>
        <strain evidence="6">CL551</strain>
    </source>
</reference>
<dbReference type="Pfam" id="PF03167">
    <property type="entry name" value="UDG"/>
    <property type="match status" value="1"/>
</dbReference>
<evidence type="ECO:0000313" key="7">
    <source>
        <dbReference type="Proteomes" id="UP000789342"/>
    </source>
</evidence>
<proteinExistence type="predicted"/>
<dbReference type="Proteomes" id="UP000789342">
    <property type="component" value="Unassembled WGS sequence"/>
</dbReference>
<feature type="domain" description="Uracil-DNA glycosylase-like" evidence="5">
    <location>
        <begin position="85"/>
        <end position="256"/>
    </location>
</feature>
<dbReference type="EMBL" id="CAJVPV010000251">
    <property type="protein sequence ID" value="CAG8448795.1"/>
    <property type="molecule type" value="Genomic_DNA"/>
</dbReference>
<protein>
    <submittedName>
        <fullName evidence="6">17260_t:CDS:1</fullName>
    </submittedName>
</protein>
<comment type="caution">
    <text evidence="6">The sequence shown here is derived from an EMBL/GenBank/DDBJ whole genome shotgun (WGS) entry which is preliminary data.</text>
</comment>
<dbReference type="SUPFAM" id="SSF52141">
    <property type="entry name" value="Uracil-DNA glycosylase-like"/>
    <property type="match status" value="1"/>
</dbReference>
<dbReference type="GO" id="GO:0004844">
    <property type="term" value="F:uracil DNA N-glycosylase activity"/>
    <property type="evidence" value="ECO:0007669"/>
    <property type="project" value="TreeGrafter"/>
</dbReference>
<feature type="compositionally biased region" description="Basic residues" evidence="4">
    <location>
        <begin position="1"/>
        <end position="30"/>
    </location>
</feature>
<keyword evidence="2" id="KW-0378">Hydrolase</keyword>
<dbReference type="CDD" id="cd10028">
    <property type="entry name" value="UDG-F2_TDG_MUG"/>
    <property type="match status" value="1"/>
</dbReference>
<dbReference type="OrthoDB" id="565731at2759"/>
<dbReference type="InterPro" id="IPR005122">
    <property type="entry name" value="Uracil-DNA_glycosylase-like"/>
</dbReference>
<dbReference type="InterPro" id="IPR036895">
    <property type="entry name" value="Uracil-DNA_glycosylase-like_sf"/>
</dbReference>
<organism evidence="6 7">
    <name type="scientific">Acaulospora morrowiae</name>
    <dbReference type="NCBI Taxonomy" id="94023"/>
    <lineage>
        <taxon>Eukaryota</taxon>
        <taxon>Fungi</taxon>
        <taxon>Fungi incertae sedis</taxon>
        <taxon>Mucoromycota</taxon>
        <taxon>Glomeromycotina</taxon>
        <taxon>Glomeromycetes</taxon>
        <taxon>Diversisporales</taxon>
        <taxon>Acaulosporaceae</taxon>
        <taxon>Acaulospora</taxon>
    </lineage>
</organism>
<accession>A0A9N8VHS9</accession>
<dbReference type="GO" id="GO:0008263">
    <property type="term" value="F:pyrimidine-specific mismatch base pair DNA N-glycosylase activity"/>
    <property type="evidence" value="ECO:0007669"/>
    <property type="project" value="TreeGrafter"/>
</dbReference>
<gene>
    <name evidence="6" type="ORF">AMORRO_LOCUS788</name>
</gene>
<evidence type="ECO:0000256" key="2">
    <source>
        <dbReference type="ARBA" id="ARBA00022801"/>
    </source>
</evidence>
<dbReference type="Gene3D" id="3.40.470.10">
    <property type="entry name" value="Uracil-DNA glycosylase-like domain"/>
    <property type="match status" value="1"/>
</dbReference>
<dbReference type="GO" id="GO:0006285">
    <property type="term" value="P:base-excision repair, AP site formation"/>
    <property type="evidence" value="ECO:0007669"/>
    <property type="project" value="InterPro"/>
</dbReference>
<name>A0A9N8VHS9_9GLOM</name>
<feature type="region of interest" description="Disordered" evidence="4">
    <location>
        <begin position="416"/>
        <end position="435"/>
    </location>
</feature>